<dbReference type="SUPFAM" id="SSF46689">
    <property type="entry name" value="Homeodomain-like"/>
    <property type="match status" value="1"/>
</dbReference>
<evidence type="ECO:0000256" key="2">
    <source>
        <dbReference type="ARBA" id="ARBA00023125"/>
    </source>
</evidence>
<protein>
    <submittedName>
        <fullName evidence="6">TetR/AcrR family transcriptional regulator</fullName>
    </submittedName>
</protein>
<evidence type="ECO:0000313" key="6">
    <source>
        <dbReference type="EMBL" id="GAA4074495.1"/>
    </source>
</evidence>
<evidence type="ECO:0000256" key="3">
    <source>
        <dbReference type="ARBA" id="ARBA00023163"/>
    </source>
</evidence>
<dbReference type="InterPro" id="IPR036271">
    <property type="entry name" value="Tet_transcr_reg_TetR-rel_C_sf"/>
</dbReference>
<dbReference type="Gene3D" id="1.10.357.10">
    <property type="entry name" value="Tetracycline Repressor, domain 2"/>
    <property type="match status" value="1"/>
</dbReference>
<evidence type="ECO:0000256" key="4">
    <source>
        <dbReference type="PROSITE-ProRule" id="PRU00335"/>
    </source>
</evidence>
<dbReference type="PANTHER" id="PTHR30055:SF234">
    <property type="entry name" value="HTH-TYPE TRANSCRIPTIONAL REGULATOR BETI"/>
    <property type="match status" value="1"/>
</dbReference>
<dbReference type="InterPro" id="IPR049445">
    <property type="entry name" value="TetR_SbtR-like_C"/>
</dbReference>
<evidence type="ECO:0000256" key="1">
    <source>
        <dbReference type="ARBA" id="ARBA00023015"/>
    </source>
</evidence>
<evidence type="ECO:0000259" key="5">
    <source>
        <dbReference type="PROSITE" id="PS50977"/>
    </source>
</evidence>
<dbReference type="EMBL" id="BAAAZG010000019">
    <property type="protein sequence ID" value="GAA4074495.1"/>
    <property type="molecule type" value="Genomic_DNA"/>
</dbReference>
<gene>
    <name evidence="6" type="ORF">GCM10022214_34130</name>
</gene>
<name>A0ABP7VU05_9ACTN</name>
<keyword evidence="2 4" id="KW-0238">DNA-binding</keyword>
<organism evidence="6 7">
    <name type="scientific">Actinomadura miaoliensis</name>
    <dbReference type="NCBI Taxonomy" id="430685"/>
    <lineage>
        <taxon>Bacteria</taxon>
        <taxon>Bacillati</taxon>
        <taxon>Actinomycetota</taxon>
        <taxon>Actinomycetes</taxon>
        <taxon>Streptosporangiales</taxon>
        <taxon>Thermomonosporaceae</taxon>
        <taxon>Actinomadura</taxon>
    </lineage>
</organism>
<dbReference type="InterPro" id="IPR050109">
    <property type="entry name" value="HTH-type_TetR-like_transc_reg"/>
</dbReference>
<dbReference type="PROSITE" id="PS50977">
    <property type="entry name" value="HTH_TETR_2"/>
    <property type="match status" value="1"/>
</dbReference>
<proteinExistence type="predicted"/>
<reference evidence="7" key="1">
    <citation type="journal article" date="2019" name="Int. J. Syst. Evol. Microbiol.">
        <title>The Global Catalogue of Microorganisms (GCM) 10K type strain sequencing project: providing services to taxonomists for standard genome sequencing and annotation.</title>
        <authorList>
            <consortium name="The Broad Institute Genomics Platform"/>
            <consortium name="The Broad Institute Genome Sequencing Center for Infectious Disease"/>
            <person name="Wu L."/>
            <person name="Ma J."/>
        </authorList>
    </citation>
    <scope>NUCLEOTIDE SEQUENCE [LARGE SCALE GENOMIC DNA]</scope>
    <source>
        <strain evidence="7">JCM 16702</strain>
    </source>
</reference>
<feature type="domain" description="HTH tetR-type" evidence="5">
    <location>
        <begin position="14"/>
        <end position="73"/>
    </location>
</feature>
<keyword evidence="3" id="KW-0804">Transcription</keyword>
<keyword evidence="7" id="KW-1185">Reference proteome</keyword>
<keyword evidence="1" id="KW-0805">Transcription regulation</keyword>
<dbReference type="PRINTS" id="PR00455">
    <property type="entry name" value="HTHTETR"/>
</dbReference>
<feature type="DNA-binding region" description="H-T-H motif" evidence="4">
    <location>
        <begin position="36"/>
        <end position="55"/>
    </location>
</feature>
<dbReference type="InterPro" id="IPR001647">
    <property type="entry name" value="HTH_TetR"/>
</dbReference>
<sequence>MSKNAARRPRVDAERNRGRVLQVAGELFAEHGDQVQMADVARAAGVGVGTVYRHFPNRRALVEAVAEQRFAEILRYAREECLTQPDARRALSCFLARIGRVHEEGQGVSSAIEAALGDTEPRGQVGADLLAIGADLLERGRSDGTIRADATVADLYMIAGAVAAISRNTVGDWRRFIEIALDGLRPHP</sequence>
<dbReference type="InterPro" id="IPR009057">
    <property type="entry name" value="Homeodomain-like_sf"/>
</dbReference>
<accession>A0ABP7VU05</accession>
<dbReference type="Pfam" id="PF00440">
    <property type="entry name" value="TetR_N"/>
    <property type="match status" value="1"/>
</dbReference>
<dbReference type="RefSeq" id="WP_344947901.1">
    <property type="nucleotide sequence ID" value="NZ_BAAAZG010000019.1"/>
</dbReference>
<dbReference type="PANTHER" id="PTHR30055">
    <property type="entry name" value="HTH-TYPE TRANSCRIPTIONAL REGULATOR RUTR"/>
    <property type="match status" value="1"/>
</dbReference>
<dbReference type="Pfam" id="PF21597">
    <property type="entry name" value="TetR_C_43"/>
    <property type="match status" value="1"/>
</dbReference>
<comment type="caution">
    <text evidence="6">The sequence shown here is derived from an EMBL/GenBank/DDBJ whole genome shotgun (WGS) entry which is preliminary data.</text>
</comment>
<dbReference type="SUPFAM" id="SSF48498">
    <property type="entry name" value="Tetracyclin repressor-like, C-terminal domain"/>
    <property type="match status" value="1"/>
</dbReference>
<evidence type="ECO:0000313" key="7">
    <source>
        <dbReference type="Proteomes" id="UP001500683"/>
    </source>
</evidence>
<dbReference type="Proteomes" id="UP001500683">
    <property type="component" value="Unassembled WGS sequence"/>
</dbReference>